<keyword evidence="1" id="KW-0812">Transmembrane</keyword>
<name>A0A0B3Y518_9ALTE</name>
<accession>A0A0B3Y518</accession>
<evidence type="ECO:0000256" key="1">
    <source>
        <dbReference type="SAM" id="Phobius"/>
    </source>
</evidence>
<dbReference type="AlphaFoldDB" id="A0A0B3Y518"/>
<feature type="transmembrane region" description="Helical" evidence="1">
    <location>
        <begin position="233"/>
        <end position="254"/>
    </location>
</feature>
<feature type="transmembrane region" description="Helical" evidence="1">
    <location>
        <begin position="279"/>
        <end position="300"/>
    </location>
</feature>
<sequence length="389" mass="44671">MAKMSPNIQRNRIRSIDMMRGLVMLIMLIDHVRERFFLHLQVSDPMDIDTTSPALFFTRLAAHYCAPTFVFLTGLSAWLYANPADSVNKPKPTRNVREFLFKRGLFILFLEFTFITFSWGASFQTLYLQVMWAIGISMISLAVLSYLPRTLLLILGLLIVFGHNALTPISYVPHETGYTLWTMLHDRGYILQSATLNIKVSYPVLPWIGVILLGYVCGPLYSQQLDKARRGRWLLGLFAVSLSLFCLLRGLNIYGETLPWELQQSAISTLMSLLNLTKYPPSLAFLLFTLAGMFLLLFAFERVKETQFAFLDTFGSVPMFFYILHLYVLLVMYGIAFVIWGANKGKYVGVDHIYQIWLIAAGLSIVLYFPVKWFSAYKSKHHSPWLKYL</sequence>
<feature type="transmembrane region" description="Helical" evidence="1">
    <location>
        <begin position="21"/>
        <end position="40"/>
    </location>
</feature>
<keyword evidence="1" id="KW-0472">Membrane</keyword>
<evidence type="ECO:0000313" key="4">
    <source>
        <dbReference type="Proteomes" id="UP000031197"/>
    </source>
</evidence>
<feature type="transmembrane region" description="Helical" evidence="1">
    <location>
        <begin position="151"/>
        <end position="171"/>
    </location>
</feature>
<dbReference type="PANTHER" id="PTHR40407">
    <property type="entry name" value="MEMBRANE PROTEIN-LIKE PROTEIN"/>
    <property type="match status" value="1"/>
</dbReference>
<feature type="transmembrane region" description="Helical" evidence="1">
    <location>
        <begin position="60"/>
        <end position="80"/>
    </location>
</feature>
<reference evidence="3 4" key="1">
    <citation type="submission" date="2014-12" db="EMBL/GenBank/DDBJ databases">
        <title>Genome sequencing of Alteromonas marina AD001.</title>
        <authorList>
            <person name="Adrian T.G.S."/>
            <person name="Chan K.G."/>
        </authorList>
    </citation>
    <scope>NUCLEOTIDE SEQUENCE [LARGE SCALE GENOMIC DNA]</scope>
    <source>
        <strain evidence="3 4">AD001</strain>
    </source>
</reference>
<feature type="transmembrane region" description="Helical" evidence="1">
    <location>
        <begin position="352"/>
        <end position="371"/>
    </location>
</feature>
<comment type="caution">
    <text evidence="3">The sequence shown here is derived from an EMBL/GenBank/DDBJ whole genome shotgun (WGS) entry which is preliminary data.</text>
</comment>
<dbReference type="Pfam" id="PF07786">
    <property type="entry name" value="HGSNAT_cat"/>
    <property type="match status" value="1"/>
</dbReference>
<feature type="transmembrane region" description="Helical" evidence="1">
    <location>
        <begin position="204"/>
        <end position="221"/>
    </location>
</feature>
<dbReference type="PANTHER" id="PTHR40407:SF1">
    <property type="entry name" value="HEPARAN-ALPHA-GLUCOSAMINIDE N-ACETYLTRANSFERASE CATALYTIC DOMAIN-CONTAINING PROTEIN"/>
    <property type="match status" value="1"/>
</dbReference>
<keyword evidence="1" id="KW-1133">Transmembrane helix</keyword>
<evidence type="ECO:0000313" key="3">
    <source>
        <dbReference type="EMBL" id="KHT50598.1"/>
    </source>
</evidence>
<dbReference type="Proteomes" id="UP000031197">
    <property type="component" value="Unassembled WGS sequence"/>
</dbReference>
<evidence type="ECO:0000259" key="2">
    <source>
        <dbReference type="Pfam" id="PF07786"/>
    </source>
</evidence>
<keyword evidence="4" id="KW-1185">Reference proteome</keyword>
<proteinExistence type="predicted"/>
<protein>
    <submittedName>
        <fullName evidence="3">Membrane protein</fullName>
    </submittedName>
</protein>
<gene>
    <name evidence="3" type="ORF">RJ41_12440</name>
</gene>
<feature type="domain" description="Heparan-alpha-glucosaminide N-acetyltransferase catalytic" evidence="2">
    <location>
        <begin position="12"/>
        <end position="228"/>
    </location>
</feature>
<dbReference type="InterPro" id="IPR012429">
    <property type="entry name" value="HGSNAT_cat"/>
</dbReference>
<feature type="transmembrane region" description="Helical" evidence="1">
    <location>
        <begin position="126"/>
        <end position="144"/>
    </location>
</feature>
<dbReference type="EMBL" id="JWLW01000023">
    <property type="protein sequence ID" value="KHT50598.1"/>
    <property type="molecule type" value="Genomic_DNA"/>
</dbReference>
<feature type="transmembrane region" description="Helical" evidence="1">
    <location>
        <begin position="320"/>
        <end position="340"/>
    </location>
</feature>
<organism evidence="3 4">
    <name type="scientific">Alteromonas marina</name>
    <dbReference type="NCBI Taxonomy" id="203795"/>
    <lineage>
        <taxon>Bacteria</taxon>
        <taxon>Pseudomonadati</taxon>
        <taxon>Pseudomonadota</taxon>
        <taxon>Gammaproteobacteria</taxon>
        <taxon>Alteromonadales</taxon>
        <taxon>Alteromonadaceae</taxon>
        <taxon>Alteromonas/Salinimonas group</taxon>
        <taxon>Alteromonas</taxon>
    </lineage>
</organism>
<feature type="transmembrane region" description="Helical" evidence="1">
    <location>
        <begin position="100"/>
        <end position="120"/>
    </location>
</feature>